<dbReference type="AlphaFoldDB" id="A0A2P2N0R9"/>
<sequence>MPMTCFRYKLLVSTIGIRKQPKIQAEAVNSRTCCMSPLEFLLTMEKDSPMAIVLGMFTV</sequence>
<reference evidence="1" key="1">
    <citation type="submission" date="2018-02" db="EMBL/GenBank/DDBJ databases">
        <title>Rhizophora mucronata_Transcriptome.</title>
        <authorList>
            <person name="Meera S.P."/>
            <person name="Sreeshan A."/>
            <person name="Augustine A."/>
        </authorList>
    </citation>
    <scope>NUCLEOTIDE SEQUENCE</scope>
    <source>
        <tissue evidence="1">Leaf</tissue>
    </source>
</reference>
<evidence type="ECO:0000313" key="1">
    <source>
        <dbReference type="EMBL" id="MBX36089.1"/>
    </source>
</evidence>
<accession>A0A2P2N0R9</accession>
<name>A0A2P2N0R9_RHIMU</name>
<dbReference type="EMBL" id="GGEC01055605">
    <property type="protein sequence ID" value="MBX36089.1"/>
    <property type="molecule type" value="Transcribed_RNA"/>
</dbReference>
<organism evidence="1">
    <name type="scientific">Rhizophora mucronata</name>
    <name type="common">Asiatic mangrove</name>
    <dbReference type="NCBI Taxonomy" id="61149"/>
    <lineage>
        <taxon>Eukaryota</taxon>
        <taxon>Viridiplantae</taxon>
        <taxon>Streptophyta</taxon>
        <taxon>Embryophyta</taxon>
        <taxon>Tracheophyta</taxon>
        <taxon>Spermatophyta</taxon>
        <taxon>Magnoliopsida</taxon>
        <taxon>eudicotyledons</taxon>
        <taxon>Gunneridae</taxon>
        <taxon>Pentapetalae</taxon>
        <taxon>rosids</taxon>
        <taxon>fabids</taxon>
        <taxon>Malpighiales</taxon>
        <taxon>Rhizophoraceae</taxon>
        <taxon>Rhizophora</taxon>
    </lineage>
</organism>
<protein>
    <submittedName>
        <fullName evidence="1">Uncharacterized protein</fullName>
    </submittedName>
</protein>
<proteinExistence type="predicted"/>